<evidence type="ECO:0000313" key="2">
    <source>
        <dbReference type="EMBL" id="KAJ0408147.1"/>
    </source>
</evidence>
<name>A0AAD5MHM8_PYTIN</name>
<gene>
    <name evidence="2" type="ORF">P43SY_002117</name>
</gene>
<dbReference type="EMBL" id="JAKCXM010000014">
    <property type="protein sequence ID" value="KAJ0408147.1"/>
    <property type="molecule type" value="Genomic_DNA"/>
</dbReference>
<dbReference type="AlphaFoldDB" id="A0AAD5MHM8"/>
<accession>A0AAD5MHM8</accession>
<evidence type="ECO:0000313" key="3">
    <source>
        <dbReference type="Proteomes" id="UP001209570"/>
    </source>
</evidence>
<evidence type="ECO:0000256" key="1">
    <source>
        <dbReference type="SAM" id="MobiDB-lite"/>
    </source>
</evidence>
<protein>
    <submittedName>
        <fullName evidence="2">Uncharacterized protein</fullName>
    </submittedName>
</protein>
<feature type="region of interest" description="Disordered" evidence="1">
    <location>
        <begin position="111"/>
        <end position="159"/>
    </location>
</feature>
<comment type="caution">
    <text evidence="2">The sequence shown here is derived from an EMBL/GenBank/DDBJ whole genome shotgun (WGS) entry which is preliminary data.</text>
</comment>
<sequence>MSGDATQDFASVGMESADEEMKDVAVGAASDAGEERASTWNFVQMNMTLLPIARPLPVSISNRVYDGVIGRKPRTPNQKLHHRVLHNASNISPRRNDAGLLARRATLAARATTSEPPLGVDTPPSGSVSAPIDIPARRGKRKSEFDLPSSSSASSSWQMAHSLQDQEMTRWRSLSEDLLSQDLTMSWGDAIASTSEGFQLSRSVSTSSGLAQRAALFKGKRILEIQDEERRLYPDESVSLPSPSKRSRHS</sequence>
<reference evidence="2" key="1">
    <citation type="submission" date="2021-12" db="EMBL/GenBank/DDBJ databases">
        <title>Prjna785345.</title>
        <authorList>
            <person name="Rujirawat T."/>
            <person name="Krajaejun T."/>
        </authorList>
    </citation>
    <scope>NUCLEOTIDE SEQUENCE</scope>
    <source>
        <strain evidence="2">Pi057C3</strain>
    </source>
</reference>
<keyword evidence="3" id="KW-1185">Reference proteome</keyword>
<proteinExistence type="predicted"/>
<organism evidence="2 3">
    <name type="scientific">Pythium insidiosum</name>
    <name type="common">Pythiosis disease agent</name>
    <dbReference type="NCBI Taxonomy" id="114742"/>
    <lineage>
        <taxon>Eukaryota</taxon>
        <taxon>Sar</taxon>
        <taxon>Stramenopiles</taxon>
        <taxon>Oomycota</taxon>
        <taxon>Peronosporomycetes</taxon>
        <taxon>Pythiales</taxon>
        <taxon>Pythiaceae</taxon>
        <taxon>Pythium</taxon>
    </lineage>
</organism>
<dbReference type="Proteomes" id="UP001209570">
    <property type="component" value="Unassembled WGS sequence"/>
</dbReference>